<evidence type="ECO:0000313" key="5">
    <source>
        <dbReference type="EMBL" id="KZL63320.1"/>
    </source>
</evidence>
<evidence type="ECO:0008006" key="7">
    <source>
        <dbReference type="Google" id="ProtNLM"/>
    </source>
</evidence>
<evidence type="ECO:0000256" key="4">
    <source>
        <dbReference type="SAM" id="Phobius"/>
    </source>
</evidence>
<sequence length="368" mass="41782">MASTVCKLLPFQSKRGEYSAVDQDEPSSSPTYHNDEQVTDSSVPIEGHEIEWAALEKRVRLLRAAVAVLLVAFVTTLVLLILYAEASNSPTRYLQLEWSGLLGEDSNGFVPNGKPPAMVRSFPCENRTEMGKKGIGQPLRPTYFGPDHPYYLPEDTYYDFNKYIAYVKKMKAMHNCHLFIEWREDSVISVNLFAASSVLVNRKYSKRIHPDGNISGLNPFFTWKEHDEGRQVYTLRGFHHMHCFAELKLTQRFSPSQIVIAEEFAYRIHNQSKWTEPHIAHCVNTLRDAIQCLADAQPLSFVNGYGVGQVTDDQAVMCRDWSVLQAWGNDPVRGLRIIDNAPAGVSWENITEILPYPELTKMELRGLA</sequence>
<protein>
    <recommendedName>
        <fullName evidence="7">Tat pathway signal sequence</fullName>
    </recommendedName>
</protein>
<dbReference type="STRING" id="1573173.A0A166LBG2"/>
<keyword evidence="4" id="KW-1133">Transmembrane helix</keyword>
<comment type="caution">
    <text evidence="5">The sequence shown here is derived from an EMBL/GenBank/DDBJ whole genome shotgun (WGS) entry which is preliminary data.</text>
</comment>
<dbReference type="GO" id="GO:0043386">
    <property type="term" value="P:mycotoxin biosynthetic process"/>
    <property type="evidence" value="ECO:0007669"/>
    <property type="project" value="InterPro"/>
</dbReference>
<dbReference type="EMBL" id="LFIW01002823">
    <property type="protein sequence ID" value="KZL63320.1"/>
    <property type="molecule type" value="Genomic_DNA"/>
</dbReference>
<dbReference type="Pfam" id="PF11807">
    <property type="entry name" value="UstYa"/>
    <property type="match status" value="1"/>
</dbReference>
<dbReference type="PANTHER" id="PTHR33365:SF4">
    <property type="entry name" value="CYCLOCHLOROTINE BIOSYNTHESIS PROTEIN O"/>
    <property type="match status" value="1"/>
</dbReference>
<evidence type="ECO:0000256" key="1">
    <source>
        <dbReference type="ARBA" id="ARBA00004685"/>
    </source>
</evidence>
<comment type="pathway">
    <text evidence="1">Mycotoxin biosynthesis.</text>
</comment>
<dbReference type="InterPro" id="IPR021765">
    <property type="entry name" value="UstYa-like"/>
</dbReference>
<keyword evidence="4" id="KW-0812">Transmembrane</keyword>
<name>A0A166LBG2_COLIC</name>
<comment type="similarity">
    <text evidence="2">Belongs to the ustYa family.</text>
</comment>
<keyword evidence="6" id="KW-1185">Reference proteome</keyword>
<dbReference type="PANTHER" id="PTHR33365">
    <property type="entry name" value="YALI0B05434P"/>
    <property type="match status" value="1"/>
</dbReference>
<dbReference type="AlphaFoldDB" id="A0A166LBG2"/>
<reference evidence="5 6" key="1">
    <citation type="submission" date="2015-06" db="EMBL/GenBank/DDBJ databases">
        <title>Survival trade-offs in plant roots during colonization by closely related pathogenic and mutualistic fungi.</title>
        <authorList>
            <person name="Hacquard S."/>
            <person name="Kracher B."/>
            <person name="Hiruma K."/>
            <person name="Weinman A."/>
            <person name="Muench P."/>
            <person name="Garrido Oter R."/>
            <person name="Ver Loren van Themaat E."/>
            <person name="Dallerey J.-F."/>
            <person name="Damm U."/>
            <person name="Henrissat B."/>
            <person name="Lespinet O."/>
            <person name="Thon M."/>
            <person name="Kemen E."/>
            <person name="McHardy A.C."/>
            <person name="Schulze-Lefert P."/>
            <person name="O'Connell R.J."/>
        </authorList>
    </citation>
    <scope>NUCLEOTIDE SEQUENCE [LARGE SCALE GENOMIC DNA]</scope>
    <source>
        <strain evidence="5 6">MAFF 238704</strain>
    </source>
</reference>
<proteinExistence type="inferred from homology"/>
<accession>A0A166LBG2</accession>
<evidence type="ECO:0000256" key="3">
    <source>
        <dbReference type="SAM" id="MobiDB-lite"/>
    </source>
</evidence>
<gene>
    <name evidence="5" type="ORF">CI238_10374</name>
</gene>
<feature type="transmembrane region" description="Helical" evidence="4">
    <location>
        <begin position="61"/>
        <end position="84"/>
    </location>
</feature>
<organism evidence="5 6">
    <name type="scientific">Colletotrichum incanum</name>
    <name type="common">Soybean anthracnose fungus</name>
    <dbReference type="NCBI Taxonomy" id="1573173"/>
    <lineage>
        <taxon>Eukaryota</taxon>
        <taxon>Fungi</taxon>
        <taxon>Dikarya</taxon>
        <taxon>Ascomycota</taxon>
        <taxon>Pezizomycotina</taxon>
        <taxon>Sordariomycetes</taxon>
        <taxon>Hypocreomycetidae</taxon>
        <taxon>Glomerellales</taxon>
        <taxon>Glomerellaceae</taxon>
        <taxon>Colletotrichum</taxon>
        <taxon>Colletotrichum spaethianum species complex</taxon>
    </lineage>
</organism>
<dbReference type="Proteomes" id="UP000076584">
    <property type="component" value="Unassembled WGS sequence"/>
</dbReference>
<evidence type="ECO:0000256" key="2">
    <source>
        <dbReference type="ARBA" id="ARBA00035112"/>
    </source>
</evidence>
<feature type="region of interest" description="Disordered" evidence="3">
    <location>
        <begin position="17"/>
        <end position="40"/>
    </location>
</feature>
<keyword evidence="4" id="KW-0472">Membrane</keyword>
<evidence type="ECO:0000313" key="6">
    <source>
        <dbReference type="Proteomes" id="UP000076584"/>
    </source>
</evidence>